<keyword evidence="2" id="KW-1185">Reference proteome</keyword>
<dbReference type="Proteomes" id="UP001066276">
    <property type="component" value="Chromosome 7"/>
</dbReference>
<protein>
    <submittedName>
        <fullName evidence="1">Uncharacterized protein</fullName>
    </submittedName>
</protein>
<organism evidence="1 2">
    <name type="scientific">Pleurodeles waltl</name>
    <name type="common">Iberian ribbed newt</name>
    <dbReference type="NCBI Taxonomy" id="8319"/>
    <lineage>
        <taxon>Eukaryota</taxon>
        <taxon>Metazoa</taxon>
        <taxon>Chordata</taxon>
        <taxon>Craniata</taxon>
        <taxon>Vertebrata</taxon>
        <taxon>Euteleostomi</taxon>
        <taxon>Amphibia</taxon>
        <taxon>Batrachia</taxon>
        <taxon>Caudata</taxon>
        <taxon>Salamandroidea</taxon>
        <taxon>Salamandridae</taxon>
        <taxon>Pleurodelinae</taxon>
        <taxon>Pleurodeles</taxon>
    </lineage>
</organism>
<accession>A0AAV7PQ12</accession>
<name>A0AAV7PQ12_PLEWA</name>
<evidence type="ECO:0000313" key="1">
    <source>
        <dbReference type="EMBL" id="KAJ1129461.1"/>
    </source>
</evidence>
<sequence length="192" mass="21798">MQTPKSDISMERILQEITVVGRRLEGMDTKISDLAAECRSIRNDIASFQDRVMNIDHRLSVVEDKLNPSPNRDHELLYLRNKITDLEDWGRRDNVCFFGIPERSQITSLRVEVKIKVQESVQSRSNEEDLMPRCAADEDAEGKGRRMGGKGHLQLGSREVTEWVAHTEGFVCLNMPGACPKVMDQEQIKAAS</sequence>
<dbReference type="AlphaFoldDB" id="A0AAV7PQ12"/>
<proteinExistence type="predicted"/>
<gene>
    <name evidence="1" type="ORF">NDU88_007830</name>
</gene>
<comment type="caution">
    <text evidence="1">The sequence shown here is derived from an EMBL/GenBank/DDBJ whole genome shotgun (WGS) entry which is preliminary data.</text>
</comment>
<reference evidence="1" key="1">
    <citation type="journal article" date="2022" name="bioRxiv">
        <title>Sequencing and chromosome-scale assembly of the giantPleurodeles waltlgenome.</title>
        <authorList>
            <person name="Brown T."/>
            <person name="Elewa A."/>
            <person name="Iarovenko S."/>
            <person name="Subramanian E."/>
            <person name="Araus A.J."/>
            <person name="Petzold A."/>
            <person name="Susuki M."/>
            <person name="Suzuki K.-i.T."/>
            <person name="Hayashi T."/>
            <person name="Toyoda A."/>
            <person name="Oliveira C."/>
            <person name="Osipova E."/>
            <person name="Leigh N.D."/>
            <person name="Simon A."/>
            <person name="Yun M.H."/>
        </authorList>
    </citation>
    <scope>NUCLEOTIDE SEQUENCE</scope>
    <source>
        <strain evidence="1">20211129_DDA</strain>
        <tissue evidence="1">Liver</tissue>
    </source>
</reference>
<evidence type="ECO:0000313" key="2">
    <source>
        <dbReference type="Proteomes" id="UP001066276"/>
    </source>
</evidence>
<dbReference type="EMBL" id="JANPWB010000011">
    <property type="protein sequence ID" value="KAJ1129461.1"/>
    <property type="molecule type" value="Genomic_DNA"/>
</dbReference>